<comment type="caution">
    <text evidence="1">The sequence shown here is derived from an EMBL/GenBank/DDBJ whole genome shotgun (WGS) entry which is preliminary data.</text>
</comment>
<dbReference type="OrthoDB" id="1045822at2759"/>
<gene>
    <name evidence="1" type="ORF">SCLTRI_LOCUS7618</name>
</gene>
<dbReference type="Proteomes" id="UP000624404">
    <property type="component" value="Unassembled WGS sequence"/>
</dbReference>
<dbReference type="InterPro" id="IPR006461">
    <property type="entry name" value="PLAC_motif_containing"/>
</dbReference>
<sequence length="181" mass="20918">MAMGGRTTNWQPMTEQRPFVIAQDQQFYQQQQEQQQVSGYSGPGVVVQESTWSNSIWDCFSPGSLCLKATFCPCFVYGKTQHRLSRDPNLTGYERFNTDCFMWAGAQWCGLGLVFTFLQRREIREKYAVGGRDEEKPKDLALSWCCHCCALMQQEKEVVMRTQSGHNLQQGYQRSDPMLWV</sequence>
<protein>
    <submittedName>
        <fullName evidence="1">4ae9cc51-8a6d-4cac-912c-bb5136a64f2e</fullName>
    </submittedName>
</protein>
<name>A0A8H2ZRF1_9HELO</name>
<accession>A0A8H2ZRF1</accession>
<dbReference type="EMBL" id="CAJHIA010000030">
    <property type="protein sequence ID" value="CAD6447826.1"/>
    <property type="molecule type" value="Genomic_DNA"/>
</dbReference>
<keyword evidence="2" id="KW-1185">Reference proteome</keyword>
<proteinExistence type="predicted"/>
<dbReference type="NCBIfam" id="TIGR01571">
    <property type="entry name" value="A_thal_Cys_rich"/>
    <property type="match status" value="1"/>
</dbReference>
<dbReference type="Pfam" id="PF04749">
    <property type="entry name" value="PLAC8"/>
    <property type="match status" value="1"/>
</dbReference>
<dbReference type="AlphaFoldDB" id="A0A8H2ZRF1"/>
<evidence type="ECO:0000313" key="1">
    <source>
        <dbReference type="EMBL" id="CAD6447826.1"/>
    </source>
</evidence>
<reference evidence="1" key="1">
    <citation type="submission" date="2020-10" db="EMBL/GenBank/DDBJ databases">
        <authorList>
            <person name="Kusch S."/>
        </authorList>
    </citation>
    <scope>NUCLEOTIDE SEQUENCE</scope>
    <source>
        <strain evidence="1">SwB9</strain>
    </source>
</reference>
<dbReference type="PANTHER" id="PTHR15907">
    <property type="entry name" value="DUF614 FAMILY PROTEIN-RELATED"/>
    <property type="match status" value="1"/>
</dbReference>
<organism evidence="1 2">
    <name type="scientific">Sclerotinia trifoliorum</name>
    <dbReference type="NCBI Taxonomy" id="28548"/>
    <lineage>
        <taxon>Eukaryota</taxon>
        <taxon>Fungi</taxon>
        <taxon>Dikarya</taxon>
        <taxon>Ascomycota</taxon>
        <taxon>Pezizomycotina</taxon>
        <taxon>Leotiomycetes</taxon>
        <taxon>Helotiales</taxon>
        <taxon>Sclerotiniaceae</taxon>
        <taxon>Sclerotinia</taxon>
    </lineage>
</organism>
<evidence type="ECO:0000313" key="2">
    <source>
        <dbReference type="Proteomes" id="UP000624404"/>
    </source>
</evidence>